<organism evidence="2 3">
    <name type="scientific">Stylonychia lemnae</name>
    <name type="common">Ciliate</name>
    <dbReference type="NCBI Taxonomy" id="5949"/>
    <lineage>
        <taxon>Eukaryota</taxon>
        <taxon>Sar</taxon>
        <taxon>Alveolata</taxon>
        <taxon>Ciliophora</taxon>
        <taxon>Intramacronucleata</taxon>
        <taxon>Spirotrichea</taxon>
        <taxon>Stichotrichia</taxon>
        <taxon>Sporadotrichida</taxon>
        <taxon>Oxytrichidae</taxon>
        <taxon>Stylonychinae</taxon>
        <taxon>Stylonychia</taxon>
    </lineage>
</organism>
<evidence type="ECO:0000256" key="1">
    <source>
        <dbReference type="SAM" id="MobiDB-lite"/>
    </source>
</evidence>
<name>A0A078AWZ6_STYLE</name>
<feature type="region of interest" description="Disordered" evidence="1">
    <location>
        <begin position="1"/>
        <end position="97"/>
    </location>
</feature>
<protein>
    <submittedName>
        <fullName evidence="2">Uncharacterized protein</fullName>
    </submittedName>
</protein>
<evidence type="ECO:0000313" key="3">
    <source>
        <dbReference type="Proteomes" id="UP000039865"/>
    </source>
</evidence>
<reference evidence="2 3" key="1">
    <citation type="submission" date="2014-06" db="EMBL/GenBank/DDBJ databases">
        <authorList>
            <person name="Swart Estienne"/>
        </authorList>
    </citation>
    <scope>NUCLEOTIDE SEQUENCE [LARGE SCALE GENOMIC DNA]</scope>
    <source>
        <strain evidence="2 3">130c</strain>
    </source>
</reference>
<gene>
    <name evidence="2" type="primary">Contig5637.g6039</name>
    <name evidence="2" type="ORF">STYLEM_14864</name>
</gene>
<sequence length="244" mass="28817">MNRKQKSIQKKSLENSQGLQQKQPESQVQEYENKEPQQSQIGEPYNEKRVKFHHKKYIRNESLSQAQILKKRSKCDQQTNWKEEDQNDFSGKHSKNSNTIQQIPQDLDLNIEIMNEDTQLPQNTEESSETDDAVNNSVPTIARNKSQECKQKKLEKCIRHSLEDEDIHQRNLKIKLNNEKDLEYEEYFISEEQFNQSLLQTQDHNNEGSREILNRKDQSTGIVELLNSNSQFDERTTKENTNHL</sequence>
<proteinExistence type="predicted"/>
<evidence type="ECO:0000313" key="2">
    <source>
        <dbReference type="EMBL" id="CDW85777.1"/>
    </source>
</evidence>
<feature type="compositionally biased region" description="Polar residues" evidence="1">
    <location>
        <begin position="14"/>
        <end position="41"/>
    </location>
</feature>
<accession>A0A078AWZ6</accession>
<dbReference type="Proteomes" id="UP000039865">
    <property type="component" value="Unassembled WGS sequence"/>
</dbReference>
<keyword evidence="3" id="KW-1185">Reference proteome</keyword>
<dbReference type="AlphaFoldDB" id="A0A078AWZ6"/>
<dbReference type="EMBL" id="CCKQ01014043">
    <property type="protein sequence ID" value="CDW85777.1"/>
    <property type="molecule type" value="Genomic_DNA"/>
</dbReference>
<dbReference type="InParanoid" id="A0A078AWZ6"/>